<evidence type="ECO:0000256" key="12">
    <source>
        <dbReference type="ARBA" id="ARBA00023268"/>
    </source>
</evidence>
<dbReference type="CDD" id="cd08966">
    <property type="entry name" value="EcFpg-like_N"/>
    <property type="match status" value="1"/>
</dbReference>
<keyword evidence="7 15" id="KW-0378">Hydrolase</keyword>
<accession>A0A0P6XZI1</accession>
<evidence type="ECO:0000256" key="13">
    <source>
        <dbReference type="ARBA" id="ARBA00023295"/>
    </source>
</evidence>
<evidence type="ECO:0000256" key="14">
    <source>
        <dbReference type="ARBA" id="ARBA00044632"/>
    </source>
</evidence>
<dbReference type="FunFam" id="1.10.8.50:FF:000003">
    <property type="entry name" value="Formamidopyrimidine-DNA glycosylase"/>
    <property type="match status" value="1"/>
</dbReference>
<dbReference type="InterPro" id="IPR010663">
    <property type="entry name" value="Znf_FPG/IleRS"/>
</dbReference>
<evidence type="ECO:0000256" key="7">
    <source>
        <dbReference type="ARBA" id="ARBA00022801"/>
    </source>
</evidence>
<dbReference type="SUPFAM" id="SSF57716">
    <property type="entry name" value="Glucocorticoid receptor-like (DNA-binding domain)"/>
    <property type="match status" value="1"/>
</dbReference>
<organism evidence="18 19">
    <name type="scientific">Herpetosiphon geysericola</name>
    <dbReference type="NCBI Taxonomy" id="70996"/>
    <lineage>
        <taxon>Bacteria</taxon>
        <taxon>Bacillati</taxon>
        <taxon>Chloroflexota</taxon>
        <taxon>Chloroflexia</taxon>
        <taxon>Herpetosiphonales</taxon>
        <taxon>Herpetosiphonaceae</taxon>
        <taxon>Herpetosiphon</taxon>
    </lineage>
</organism>
<dbReference type="PANTHER" id="PTHR22993:SF9">
    <property type="entry name" value="FORMAMIDOPYRIMIDINE-DNA GLYCOSYLASE"/>
    <property type="match status" value="1"/>
</dbReference>
<evidence type="ECO:0000256" key="8">
    <source>
        <dbReference type="ARBA" id="ARBA00022833"/>
    </source>
</evidence>
<feature type="binding site" evidence="15">
    <location>
        <position position="113"/>
    </location>
    <ligand>
        <name>DNA</name>
        <dbReference type="ChEBI" id="CHEBI:16991"/>
    </ligand>
</feature>
<feature type="active site" description="Proton donor; for beta-elimination activity" evidence="15">
    <location>
        <position position="60"/>
    </location>
</feature>
<dbReference type="NCBIfam" id="NF002211">
    <property type="entry name" value="PRK01103.1"/>
    <property type="match status" value="1"/>
</dbReference>
<evidence type="ECO:0000259" key="17">
    <source>
        <dbReference type="PROSITE" id="PS51068"/>
    </source>
</evidence>
<evidence type="ECO:0000256" key="15">
    <source>
        <dbReference type="HAMAP-Rule" id="MF_00103"/>
    </source>
</evidence>
<evidence type="ECO:0000256" key="3">
    <source>
        <dbReference type="ARBA" id="ARBA00011245"/>
    </source>
</evidence>
<feature type="binding site" evidence="15">
    <location>
        <position position="154"/>
    </location>
    <ligand>
        <name>DNA</name>
        <dbReference type="ChEBI" id="CHEBI:16991"/>
    </ligand>
</feature>
<feature type="active site" description="Proton donor" evidence="15">
    <location>
        <position position="3"/>
    </location>
</feature>
<comment type="subunit">
    <text evidence="3 15">Monomer.</text>
</comment>
<dbReference type="EC" id="4.2.99.18" evidence="15"/>
<dbReference type="SMART" id="SM01232">
    <property type="entry name" value="H2TH"/>
    <property type="match status" value="1"/>
</dbReference>
<dbReference type="Pfam" id="PF06827">
    <property type="entry name" value="zf-FPG_IleRS"/>
    <property type="match status" value="1"/>
</dbReference>
<dbReference type="InterPro" id="IPR015886">
    <property type="entry name" value="H2TH_FPG"/>
</dbReference>
<dbReference type="EMBL" id="LGKP01000012">
    <property type="protein sequence ID" value="KPL90331.1"/>
    <property type="molecule type" value="Genomic_DNA"/>
</dbReference>
<dbReference type="PROSITE" id="PS51066">
    <property type="entry name" value="ZF_FPG_2"/>
    <property type="match status" value="1"/>
</dbReference>
<comment type="function">
    <text evidence="15">Involved in base excision repair of DNA damaged by oxidation or by mutagenic agents. Acts as DNA glycosylase that recognizes and removes damaged bases. Has a preference for oxidized purines, such as 7,8-dihydro-8-oxoguanine (8-oxoG). Has AP (apurinic/apyrimidinic) lyase activity and introduces nicks in the DNA strand. Cleaves the DNA backbone by beta-delta elimination to generate a single-strand break at the site of the removed base with both 3'- and 5'-phosphates.</text>
</comment>
<dbReference type="InterPro" id="IPR020629">
    <property type="entry name" value="FPG_Glyclase"/>
</dbReference>
<evidence type="ECO:0000256" key="6">
    <source>
        <dbReference type="ARBA" id="ARBA00022771"/>
    </source>
</evidence>
<dbReference type="HAMAP" id="MF_00103">
    <property type="entry name" value="Fapy_DNA_glycosyl"/>
    <property type="match status" value="1"/>
</dbReference>
<keyword evidence="12 15" id="KW-0511">Multifunctional enzyme</keyword>
<proteinExistence type="inferred from homology"/>
<keyword evidence="5 15" id="KW-0227">DNA damage</keyword>
<dbReference type="Pfam" id="PF06831">
    <property type="entry name" value="H2TH"/>
    <property type="match status" value="1"/>
</dbReference>
<dbReference type="InterPro" id="IPR035937">
    <property type="entry name" value="FPG_N"/>
</dbReference>
<feature type="domain" description="Formamidopyrimidine-DNA glycosylase catalytic" evidence="17">
    <location>
        <begin position="2"/>
        <end position="116"/>
    </location>
</feature>
<dbReference type="InterPro" id="IPR015887">
    <property type="entry name" value="DNA_glyclase_Znf_dom_DNA_BS"/>
</dbReference>
<evidence type="ECO:0000313" key="18">
    <source>
        <dbReference type="EMBL" id="KPL90331.1"/>
    </source>
</evidence>
<comment type="catalytic activity">
    <reaction evidence="1 15">
        <text>Hydrolysis of DNA containing ring-opened 7-methylguanine residues, releasing 2,6-diamino-4-hydroxy-5-(N-methyl)formamidopyrimidine.</text>
        <dbReference type="EC" id="3.2.2.23"/>
    </reaction>
</comment>
<dbReference type="SUPFAM" id="SSF46946">
    <property type="entry name" value="S13-like H2TH domain"/>
    <property type="match status" value="1"/>
</dbReference>
<dbReference type="PROSITE" id="PS01242">
    <property type="entry name" value="ZF_FPG_1"/>
    <property type="match status" value="1"/>
</dbReference>
<evidence type="ECO:0000259" key="16">
    <source>
        <dbReference type="PROSITE" id="PS51066"/>
    </source>
</evidence>
<comment type="caution">
    <text evidence="18">The sequence shown here is derived from an EMBL/GenBank/DDBJ whole genome shotgun (WGS) entry which is preliminary data.</text>
</comment>
<feature type="active site" description="Proton donor; for delta-elimination activity" evidence="15">
    <location>
        <position position="263"/>
    </location>
</feature>
<keyword evidence="11 15" id="KW-0456">Lyase</keyword>
<evidence type="ECO:0000256" key="4">
    <source>
        <dbReference type="ARBA" id="ARBA00022723"/>
    </source>
</evidence>
<dbReference type="Gene3D" id="3.20.190.10">
    <property type="entry name" value="MutM-like, N-terminal"/>
    <property type="match status" value="1"/>
</dbReference>
<feature type="active site" description="Schiff-base intermediate with DNA" evidence="15">
    <location>
        <position position="2"/>
    </location>
</feature>
<dbReference type="NCBIfam" id="TIGR00577">
    <property type="entry name" value="fpg"/>
    <property type="match status" value="1"/>
</dbReference>
<dbReference type="InterPro" id="IPR012319">
    <property type="entry name" value="FPG_cat"/>
</dbReference>
<dbReference type="PANTHER" id="PTHR22993">
    <property type="entry name" value="FORMAMIDOPYRIMIDINE-DNA GLYCOSYLASE"/>
    <property type="match status" value="1"/>
</dbReference>
<evidence type="ECO:0000256" key="10">
    <source>
        <dbReference type="ARBA" id="ARBA00023204"/>
    </source>
</evidence>
<keyword evidence="4 15" id="KW-0479">Metal-binding</keyword>
<dbReference type="RefSeq" id="WP_054533692.1">
    <property type="nucleotide sequence ID" value="NZ_LGKP01000012.1"/>
</dbReference>
<dbReference type="Proteomes" id="UP000050277">
    <property type="component" value="Unassembled WGS sequence"/>
</dbReference>
<sequence>MPELPEVETVRRSLEQELVGRRFVALRSLGWPKIVNTHSPELFAEAIAQRQIQQVLRRAKYLLIELDNHETLIVHLRMTGQMLVVAADHPADKHTHVVVELDNGRELRFHDPRKFGRWSLVDRSGVDELHQRLGPEPLGDDFTLADFSQRLQRKATKIKPTLLDQSVLAGVGNIYADEALWLAKIHPLRSAKSLNPVEVAALFEAIKIVLRNSIEHRGTTLVNYRDAYGASGENQYHLEAYGRTGEPCRRCGTPIERIVVGQRATHLCPVCQV</sequence>
<feature type="domain" description="FPG-type" evidence="16">
    <location>
        <begin position="239"/>
        <end position="273"/>
    </location>
</feature>
<keyword evidence="8 15" id="KW-0862">Zinc</keyword>
<dbReference type="EC" id="3.2.2.23" evidence="15"/>
<dbReference type="GO" id="GO:0034039">
    <property type="term" value="F:8-oxo-7,8-dihydroguanine DNA N-glycosylase activity"/>
    <property type="evidence" value="ECO:0007669"/>
    <property type="project" value="TreeGrafter"/>
</dbReference>
<keyword evidence="6 15" id="KW-0863">Zinc-finger</keyword>
<evidence type="ECO:0000256" key="5">
    <source>
        <dbReference type="ARBA" id="ARBA00022763"/>
    </source>
</evidence>
<evidence type="ECO:0000256" key="1">
    <source>
        <dbReference type="ARBA" id="ARBA00001668"/>
    </source>
</evidence>
<evidence type="ECO:0000256" key="11">
    <source>
        <dbReference type="ARBA" id="ARBA00023239"/>
    </source>
</evidence>
<dbReference type="STRING" id="70996.SE18_06875"/>
<dbReference type="InterPro" id="IPR000214">
    <property type="entry name" value="Znf_DNA_glyclase/AP_lyase"/>
</dbReference>
<dbReference type="PATRIC" id="fig|70996.4.peg.4730"/>
<comment type="similarity">
    <text evidence="2 15">Belongs to the FPG family.</text>
</comment>
<keyword evidence="13 15" id="KW-0326">Glycosidase</keyword>
<dbReference type="GO" id="GO:0003684">
    <property type="term" value="F:damaged DNA binding"/>
    <property type="evidence" value="ECO:0007669"/>
    <property type="project" value="InterPro"/>
</dbReference>
<evidence type="ECO:0000256" key="9">
    <source>
        <dbReference type="ARBA" id="ARBA00023125"/>
    </source>
</evidence>
<dbReference type="Pfam" id="PF01149">
    <property type="entry name" value="Fapy_DNA_glyco"/>
    <property type="match status" value="1"/>
</dbReference>
<keyword evidence="19" id="KW-1185">Reference proteome</keyword>
<comment type="catalytic activity">
    <reaction evidence="14 15">
        <text>2'-deoxyribonucleotide-(2'-deoxyribose 5'-phosphate)-2'-deoxyribonucleotide-DNA = a 3'-end 2'-deoxyribonucleotide-(2,3-dehydro-2,3-deoxyribose 5'-phosphate)-DNA + a 5'-end 5'-phospho-2'-deoxyribonucleoside-DNA + H(+)</text>
        <dbReference type="Rhea" id="RHEA:66592"/>
        <dbReference type="Rhea" id="RHEA-COMP:13180"/>
        <dbReference type="Rhea" id="RHEA-COMP:16897"/>
        <dbReference type="Rhea" id="RHEA-COMP:17067"/>
        <dbReference type="ChEBI" id="CHEBI:15378"/>
        <dbReference type="ChEBI" id="CHEBI:136412"/>
        <dbReference type="ChEBI" id="CHEBI:157695"/>
        <dbReference type="ChEBI" id="CHEBI:167181"/>
        <dbReference type="EC" id="4.2.99.18"/>
    </reaction>
</comment>
<reference evidence="18 19" key="1">
    <citation type="submission" date="2015-07" db="EMBL/GenBank/DDBJ databases">
        <title>Whole genome sequence of Herpetosiphon geysericola DSM 7119.</title>
        <authorList>
            <person name="Hemp J."/>
            <person name="Ward L.M."/>
            <person name="Pace L.A."/>
            <person name="Fischer W.W."/>
        </authorList>
    </citation>
    <scope>NUCLEOTIDE SEQUENCE [LARGE SCALE GENOMIC DNA]</scope>
    <source>
        <strain evidence="18 19">DSM 7119</strain>
    </source>
</reference>
<feature type="binding site" evidence="15">
    <location>
        <position position="94"/>
    </location>
    <ligand>
        <name>DNA</name>
        <dbReference type="ChEBI" id="CHEBI:16991"/>
    </ligand>
</feature>
<dbReference type="GO" id="GO:0140078">
    <property type="term" value="F:class I DNA-(apurinic or apyrimidinic site) endonuclease activity"/>
    <property type="evidence" value="ECO:0007669"/>
    <property type="project" value="UniProtKB-EC"/>
</dbReference>
<keyword evidence="9 15" id="KW-0238">DNA-binding</keyword>
<protein>
    <recommendedName>
        <fullName evidence="15">Formamidopyrimidine-DNA glycosylase</fullName>
        <shortName evidence="15">Fapy-DNA glycosylase</shortName>
        <ecNumber evidence="15">3.2.2.23</ecNumber>
    </recommendedName>
    <alternativeName>
        <fullName evidence="15">DNA-(apurinic or apyrimidinic site) lyase MutM</fullName>
        <shortName evidence="15">AP lyase MutM</shortName>
        <ecNumber evidence="15">4.2.99.18</ecNumber>
    </alternativeName>
</protein>
<dbReference type="SUPFAM" id="SSF81624">
    <property type="entry name" value="N-terminal domain of MutM-like DNA repair proteins"/>
    <property type="match status" value="1"/>
</dbReference>
<evidence type="ECO:0000256" key="2">
    <source>
        <dbReference type="ARBA" id="ARBA00009409"/>
    </source>
</evidence>
<dbReference type="GO" id="GO:0006284">
    <property type="term" value="P:base-excision repair"/>
    <property type="evidence" value="ECO:0007669"/>
    <property type="project" value="InterPro"/>
</dbReference>
<dbReference type="GO" id="GO:0003690">
    <property type="term" value="F:double-stranded DNA binding"/>
    <property type="evidence" value="ECO:0007669"/>
    <property type="project" value="UniProtKB-ARBA"/>
</dbReference>
<dbReference type="GO" id="GO:0008270">
    <property type="term" value="F:zinc ion binding"/>
    <property type="evidence" value="ECO:0007669"/>
    <property type="project" value="UniProtKB-UniRule"/>
</dbReference>
<dbReference type="InterPro" id="IPR010979">
    <property type="entry name" value="Ribosomal_uS13-like_H2TH"/>
</dbReference>
<dbReference type="SMART" id="SM00898">
    <property type="entry name" value="Fapy_DNA_glyco"/>
    <property type="match status" value="1"/>
</dbReference>
<keyword evidence="10 15" id="KW-0234">DNA repair</keyword>
<dbReference type="PROSITE" id="PS51068">
    <property type="entry name" value="FPG_CAT"/>
    <property type="match status" value="1"/>
</dbReference>
<dbReference type="OrthoDB" id="9800855at2"/>
<dbReference type="Gene3D" id="1.10.8.50">
    <property type="match status" value="1"/>
</dbReference>
<dbReference type="AlphaFoldDB" id="A0A0P6XZI1"/>
<evidence type="ECO:0000313" key="19">
    <source>
        <dbReference type="Proteomes" id="UP000050277"/>
    </source>
</evidence>
<name>A0A0P6XZI1_9CHLR</name>
<comment type="cofactor">
    <cofactor evidence="15">
        <name>Zn(2+)</name>
        <dbReference type="ChEBI" id="CHEBI:29105"/>
    </cofactor>
    <text evidence="15">Binds 1 zinc ion per subunit.</text>
</comment>
<gene>
    <name evidence="15" type="primary">mutM</name>
    <name evidence="15" type="synonym">fpg</name>
    <name evidence="18" type="ORF">SE18_06875</name>
</gene>